<evidence type="ECO:0000256" key="8">
    <source>
        <dbReference type="ARBA" id="ARBA00022573"/>
    </source>
</evidence>
<evidence type="ECO:0000313" key="21">
    <source>
        <dbReference type="Proteomes" id="UP000297453"/>
    </source>
</evidence>
<keyword evidence="21" id="KW-1185">Reference proteome</keyword>
<comment type="caution">
    <text evidence="20">The sequence shown here is derived from an EMBL/GenBank/DDBJ whole genome shotgun (WGS) entry which is preliminary data.</text>
</comment>
<name>A0A4R9G8T0_9LEPT</name>
<feature type="transmembrane region" description="Helical" evidence="19">
    <location>
        <begin position="143"/>
        <end position="166"/>
    </location>
</feature>
<evidence type="ECO:0000256" key="5">
    <source>
        <dbReference type="ARBA" id="ARBA00013200"/>
    </source>
</evidence>
<comment type="similarity">
    <text evidence="4 19">Belongs to the CobS family.</text>
</comment>
<evidence type="ECO:0000256" key="14">
    <source>
        <dbReference type="ARBA" id="ARBA00025228"/>
    </source>
</evidence>
<feature type="transmembrane region" description="Helical" evidence="19">
    <location>
        <begin position="187"/>
        <end position="207"/>
    </location>
</feature>
<evidence type="ECO:0000256" key="2">
    <source>
        <dbReference type="ARBA" id="ARBA00004651"/>
    </source>
</evidence>
<comment type="cofactor">
    <cofactor evidence="1 19">
        <name>Mg(2+)</name>
        <dbReference type="ChEBI" id="CHEBI:18420"/>
    </cofactor>
</comment>
<dbReference type="AlphaFoldDB" id="A0A4R9G8T0"/>
<dbReference type="OrthoDB" id="9794626at2"/>
<dbReference type="PANTHER" id="PTHR34148">
    <property type="entry name" value="ADENOSYLCOBINAMIDE-GDP RIBAZOLETRANSFERASE"/>
    <property type="match status" value="1"/>
</dbReference>
<reference evidence="20" key="1">
    <citation type="journal article" date="2019" name="PLoS Negl. Trop. Dis.">
        <title>Revisiting the worldwide diversity of Leptospira species in the environment.</title>
        <authorList>
            <person name="Vincent A.T."/>
            <person name="Schiettekatte O."/>
            <person name="Bourhy P."/>
            <person name="Veyrier F.J."/>
            <person name="Picardeau M."/>
        </authorList>
    </citation>
    <scope>NUCLEOTIDE SEQUENCE [LARGE SCALE GENOMIC DNA]</scope>
    <source>
        <strain evidence="20">SSS9</strain>
    </source>
</reference>
<keyword evidence="12 19" id="KW-1133">Transmembrane helix</keyword>
<keyword evidence="10 19" id="KW-0812">Transmembrane</keyword>
<evidence type="ECO:0000256" key="3">
    <source>
        <dbReference type="ARBA" id="ARBA00004663"/>
    </source>
</evidence>
<dbReference type="GO" id="GO:0009236">
    <property type="term" value="P:cobalamin biosynthetic process"/>
    <property type="evidence" value="ECO:0007669"/>
    <property type="project" value="UniProtKB-UniRule"/>
</dbReference>
<protein>
    <recommendedName>
        <fullName evidence="6 19">Adenosylcobinamide-GDP ribazoletransferase</fullName>
        <ecNumber evidence="5 19">2.7.8.26</ecNumber>
    </recommendedName>
    <alternativeName>
        <fullName evidence="16 19">Cobalamin synthase</fullName>
    </alternativeName>
    <alternativeName>
        <fullName evidence="15 19">Cobalamin-5'-phosphate synthase</fullName>
    </alternativeName>
</protein>
<evidence type="ECO:0000256" key="16">
    <source>
        <dbReference type="ARBA" id="ARBA00032853"/>
    </source>
</evidence>
<evidence type="ECO:0000256" key="15">
    <source>
        <dbReference type="ARBA" id="ARBA00032605"/>
    </source>
</evidence>
<comment type="subcellular location">
    <subcellularLocation>
        <location evidence="2 19">Cell membrane</location>
        <topology evidence="2 19">Multi-pass membrane protein</topology>
    </subcellularLocation>
</comment>
<feature type="transmembrane region" description="Helical" evidence="19">
    <location>
        <begin position="41"/>
        <end position="60"/>
    </location>
</feature>
<dbReference type="GO" id="GO:0008818">
    <property type="term" value="F:cobalamin 5'-phosphate synthase activity"/>
    <property type="evidence" value="ECO:0007669"/>
    <property type="project" value="UniProtKB-UniRule"/>
</dbReference>
<dbReference type="GO" id="GO:0005886">
    <property type="term" value="C:plasma membrane"/>
    <property type="evidence" value="ECO:0007669"/>
    <property type="project" value="UniProtKB-SubCell"/>
</dbReference>
<sequence>MLGLIRKELIIFLSSVRYNTRIVVPGWVEHSEEYLASSSRYFPFVGWIVAFLSSLVLWFANLSLPWEVSVVLSMAASVLITGAFHEDGFTDVCDGFGGGWTKTKILDIMKDSRIGAFGTIGIILVLLLKFTCYRSMSGLSIEILFITIFASHSSSRFWALLMTKAIPYAREDELSKAKPIVKNMKTSNVLIGAVWGFLPWFGFFYLSSLPSKLVLGFILFPFLLQSFGFLYLRNFYKRWLEGYTGDCLGAVQQVTEILYLIGILSAWKSF</sequence>
<evidence type="ECO:0000256" key="12">
    <source>
        <dbReference type="ARBA" id="ARBA00022989"/>
    </source>
</evidence>
<dbReference type="PANTHER" id="PTHR34148:SF1">
    <property type="entry name" value="ADENOSYLCOBINAMIDE-GDP RIBAZOLETRANSFERASE"/>
    <property type="match status" value="1"/>
</dbReference>
<proteinExistence type="inferred from homology"/>
<evidence type="ECO:0000256" key="11">
    <source>
        <dbReference type="ARBA" id="ARBA00022842"/>
    </source>
</evidence>
<comment type="pathway">
    <text evidence="3 19">Cofactor biosynthesis; adenosylcobalamin biosynthesis; adenosylcobalamin from cob(II)yrinate a,c-diamide: step 7/7.</text>
</comment>
<evidence type="ECO:0000256" key="18">
    <source>
        <dbReference type="ARBA" id="ARBA00049504"/>
    </source>
</evidence>
<evidence type="ECO:0000256" key="7">
    <source>
        <dbReference type="ARBA" id="ARBA00022475"/>
    </source>
</evidence>
<organism evidence="20 21">
    <name type="scientific">Leptospira semungkisensis</name>
    <dbReference type="NCBI Taxonomy" id="2484985"/>
    <lineage>
        <taxon>Bacteria</taxon>
        <taxon>Pseudomonadati</taxon>
        <taxon>Spirochaetota</taxon>
        <taxon>Spirochaetia</taxon>
        <taxon>Leptospirales</taxon>
        <taxon>Leptospiraceae</taxon>
        <taxon>Leptospira</taxon>
    </lineage>
</organism>
<keyword evidence="11 19" id="KW-0460">Magnesium</keyword>
<dbReference type="EC" id="2.7.8.26" evidence="5 19"/>
<comment type="function">
    <text evidence="14 19">Joins adenosylcobinamide-GDP and alpha-ribazole to generate adenosylcobalamin (Ado-cobalamin). Also synthesizes adenosylcobalamin 5'-phosphate from adenosylcobinamide-GDP and alpha-ribazole 5'-phosphate.</text>
</comment>
<evidence type="ECO:0000256" key="9">
    <source>
        <dbReference type="ARBA" id="ARBA00022679"/>
    </source>
</evidence>
<keyword evidence="9 19" id="KW-0808">Transferase</keyword>
<evidence type="ECO:0000313" key="20">
    <source>
        <dbReference type="EMBL" id="TGK07277.1"/>
    </source>
</evidence>
<evidence type="ECO:0000256" key="17">
    <source>
        <dbReference type="ARBA" id="ARBA00048623"/>
    </source>
</evidence>
<dbReference type="RefSeq" id="WP_135584964.1">
    <property type="nucleotide sequence ID" value="NZ_RQEP01000005.1"/>
</dbReference>
<dbReference type="HAMAP" id="MF_00719">
    <property type="entry name" value="CobS"/>
    <property type="match status" value="1"/>
</dbReference>
<dbReference type="UniPathway" id="UPA00148">
    <property type="reaction ID" value="UER00238"/>
</dbReference>
<comment type="catalytic activity">
    <reaction evidence="17 19">
        <text>alpha-ribazole + adenosylcob(III)inamide-GDP = adenosylcob(III)alamin + GMP + H(+)</text>
        <dbReference type="Rhea" id="RHEA:16049"/>
        <dbReference type="ChEBI" id="CHEBI:10329"/>
        <dbReference type="ChEBI" id="CHEBI:15378"/>
        <dbReference type="ChEBI" id="CHEBI:18408"/>
        <dbReference type="ChEBI" id="CHEBI:58115"/>
        <dbReference type="ChEBI" id="CHEBI:60487"/>
        <dbReference type="EC" id="2.7.8.26"/>
    </reaction>
</comment>
<evidence type="ECO:0000256" key="6">
    <source>
        <dbReference type="ARBA" id="ARBA00015850"/>
    </source>
</evidence>
<gene>
    <name evidence="19" type="primary">cobS</name>
    <name evidence="20" type="ORF">EHO59_03985</name>
</gene>
<keyword evidence="8 19" id="KW-0169">Cobalamin biosynthesis</keyword>
<evidence type="ECO:0000256" key="10">
    <source>
        <dbReference type="ARBA" id="ARBA00022692"/>
    </source>
</evidence>
<dbReference type="EMBL" id="RQEP01000005">
    <property type="protein sequence ID" value="TGK07277.1"/>
    <property type="molecule type" value="Genomic_DNA"/>
</dbReference>
<keyword evidence="7 19" id="KW-1003">Cell membrane</keyword>
<feature type="transmembrane region" description="Helical" evidence="19">
    <location>
        <begin position="213"/>
        <end position="232"/>
    </location>
</feature>
<evidence type="ECO:0000256" key="19">
    <source>
        <dbReference type="HAMAP-Rule" id="MF_00719"/>
    </source>
</evidence>
<keyword evidence="13 19" id="KW-0472">Membrane</keyword>
<dbReference type="InterPro" id="IPR003805">
    <property type="entry name" value="CobS"/>
</dbReference>
<evidence type="ECO:0000256" key="1">
    <source>
        <dbReference type="ARBA" id="ARBA00001946"/>
    </source>
</evidence>
<dbReference type="Pfam" id="PF02654">
    <property type="entry name" value="CobS"/>
    <property type="match status" value="1"/>
</dbReference>
<evidence type="ECO:0000256" key="4">
    <source>
        <dbReference type="ARBA" id="ARBA00010561"/>
    </source>
</evidence>
<accession>A0A4R9G8T0</accession>
<feature type="transmembrane region" description="Helical" evidence="19">
    <location>
        <begin position="114"/>
        <end position="131"/>
    </location>
</feature>
<dbReference type="GO" id="GO:0051073">
    <property type="term" value="F:adenosylcobinamide-GDP ribazoletransferase activity"/>
    <property type="evidence" value="ECO:0007669"/>
    <property type="project" value="UniProtKB-UniRule"/>
</dbReference>
<evidence type="ECO:0000256" key="13">
    <source>
        <dbReference type="ARBA" id="ARBA00023136"/>
    </source>
</evidence>
<comment type="catalytic activity">
    <reaction evidence="18 19">
        <text>alpha-ribazole 5'-phosphate + adenosylcob(III)inamide-GDP = adenosylcob(III)alamin 5'-phosphate + GMP + H(+)</text>
        <dbReference type="Rhea" id="RHEA:23560"/>
        <dbReference type="ChEBI" id="CHEBI:15378"/>
        <dbReference type="ChEBI" id="CHEBI:57918"/>
        <dbReference type="ChEBI" id="CHEBI:58115"/>
        <dbReference type="ChEBI" id="CHEBI:60487"/>
        <dbReference type="ChEBI" id="CHEBI:60493"/>
        <dbReference type="EC" id="2.7.8.26"/>
    </reaction>
</comment>
<dbReference type="Proteomes" id="UP000297453">
    <property type="component" value="Unassembled WGS sequence"/>
</dbReference>